<comment type="caution">
    <text evidence="1">The sequence shown here is derived from an EMBL/GenBank/DDBJ whole genome shotgun (WGS) entry which is preliminary data.</text>
</comment>
<dbReference type="AlphaFoldDB" id="A0A7C8I7L7"/>
<dbReference type="EMBL" id="JAADJZ010000028">
    <property type="protein sequence ID" value="KAF2866447.1"/>
    <property type="molecule type" value="Genomic_DNA"/>
</dbReference>
<protein>
    <submittedName>
        <fullName evidence="1">Uncharacterized protein</fullName>
    </submittedName>
</protein>
<evidence type="ECO:0000313" key="1">
    <source>
        <dbReference type="EMBL" id="KAF2866447.1"/>
    </source>
</evidence>
<keyword evidence="2" id="KW-1185">Reference proteome</keyword>
<dbReference type="Proteomes" id="UP000481861">
    <property type="component" value="Unassembled WGS sequence"/>
</dbReference>
<reference evidence="1 2" key="1">
    <citation type="submission" date="2020-01" db="EMBL/GenBank/DDBJ databases">
        <authorList>
            <consortium name="DOE Joint Genome Institute"/>
            <person name="Haridas S."/>
            <person name="Albert R."/>
            <person name="Binder M."/>
            <person name="Bloem J."/>
            <person name="Labutti K."/>
            <person name="Salamov A."/>
            <person name="Andreopoulos B."/>
            <person name="Baker S.E."/>
            <person name="Barry K."/>
            <person name="Bills G."/>
            <person name="Bluhm B.H."/>
            <person name="Cannon C."/>
            <person name="Castanera R."/>
            <person name="Culley D.E."/>
            <person name="Daum C."/>
            <person name="Ezra D."/>
            <person name="Gonzalez J.B."/>
            <person name="Henrissat B."/>
            <person name="Kuo A."/>
            <person name="Liang C."/>
            <person name="Lipzen A."/>
            <person name="Lutzoni F."/>
            <person name="Magnuson J."/>
            <person name="Mondo S."/>
            <person name="Nolan M."/>
            <person name="Ohm R."/>
            <person name="Pangilinan J."/>
            <person name="Park H.-J.H."/>
            <person name="Ramirez L."/>
            <person name="Alfaro M."/>
            <person name="Sun H."/>
            <person name="Tritt A."/>
            <person name="Yoshinaga Y."/>
            <person name="Zwiers L.-H.L."/>
            <person name="Turgeon B.G."/>
            <person name="Goodwin S.B."/>
            <person name="Spatafora J.W."/>
            <person name="Crous P.W."/>
            <person name="Grigoriev I.V."/>
        </authorList>
    </citation>
    <scope>NUCLEOTIDE SEQUENCE [LARGE SCALE GENOMIC DNA]</scope>
    <source>
        <strain evidence="1 2">CBS 611.86</strain>
    </source>
</reference>
<evidence type="ECO:0000313" key="2">
    <source>
        <dbReference type="Proteomes" id="UP000481861"/>
    </source>
</evidence>
<gene>
    <name evidence="1" type="ORF">BDV95DRAFT_599059</name>
</gene>
<proteinExistence type="predicted"/>
<sequence>MNPRNLRNTSRFLAATHSTIPSSYPSNQPTRSHYARIPWALQSTTFTRLTTHSNRTLTAAELQLLYADTYCRAALWVKSDALLGFQRGFPADAFTHTTTFVRGLRLTDISALAAVQGVPNEAASFHAGALWAIDFIRGVVPRAVSEEGFVGVLDSLEVQLHKCFVAACVGAQWL</sequence>
<accession>A0A7C8I7L7</accession>
<name>A0A7C8I7L7_9PLEO</name>
<organism evidence="1 2">
    <name type="scientific">Massariosphaeria phaeospora</name>
    <dbReference type="NCBI Taxonomy" id="100035"/>
    <lineage>
        <taxon>Eukaryota</taxon>
        <taxon>Fungi</taxon>
        <taxon>Dikarya</taxon>
        <taxon>Ascomycota</taxon>
        <taxon>Pezizomycotina</taxon>
        <taxon>Dothideomycetes</taxon>
        <taxon>Pleosporomycetidae</taxon>
        <taxon>Pleosporales</taxon>
        <taxon>Pleosporales incertae sedis</taxon>
        <taxon>Massariosphaeria</taxon>
    </lineage>
</organism>